<dbReference type="PANTHER" id="PTHR43233:SF1">
    <property type="entry name" value="FAMILY N-ACETYLTRANSFERASE, PUTATIVE (AFU_ORTHOLOGUE AFUA_6G03350)-RELATED"/>
    <property type="match status" value="1"/>
</dbReference>
<dbReference type="Proteomes" id="UP001498469">
    <property type="component" value="Unassembled WGS sequence"/>
</dbReference>
<feature type="domain" description="N-acetyltransferase" evidence="1">
    <location>
        <begin position="2"/>
        <end position="132"/>
    </location>
</feature>
<proteinExistence type="predicted"/>
<gene>
    <name evidence="2" type="ORF">SJI18_06090</name>
</gene>
<evidence type="ECO:0000313" key="2">
    <source>
        <dbReference type="EMBL" id="MEF2111879.1"/>
    </source>
</evidence>
<comment type="caution">
    <text evidence="2">The sequence shown here is derived from an EMBL/GenBank/DDBJ whole genome shotgun (WGS) entry which is preliminary data.</text>
</comment>
<organism evidence="2 3">
    <name type="scientific">Clostridium frigoriphilum</name>
    <dbReference type="NCBI Taxonomy" id="443253"/>
    <lineage>
        <taxon>Bacteria</taxon>
        <taxon>Bacillati</taxon>
        <taxon>Bacillota</taxon>
        <taxon>Clostridia</taxon>
        <taxon>Eubacteriales</taxon>
        <taxon>Clostridiaceae</taxon>
        <taxon>Clostridium</taxon>
    </lineage>
</organism>
<accession>A0ABU7UM04</accession>
<reference evidence="2 3" key="1">
    <citation type="submission" date="2023-11" db="EMBL/GenBank/DDBJ databases">
        <title>Draft genome sequence of a psychrophilic Clostridium strain from permafrost water brine.</title>
        <authorList>
            <person name="Shcherbakova V.A."/>
            <person name="Trubitsyn V.E."/>
            <person name="Zakharyuk A.G."/>
        </authorList>
    </citation>
    <scope>NUCLEOTIDE SEQUENCE [LARGE SCALE GENOMIC DNA]</scope>
    <source>
        <strain evidence="2 3">14F</strain>
    </source>
</reference>
<evidence type="ECO:0000313" key="3">
    <source>
        <dbReference type="Proteomes" id="UP001498469"/>
    </source>
</evidence>
<dbReference type="EMBL" id="JAZHFS010000004">
    <property type="protein sequence ID" value="MEF2111879.1"/>
    <property type="molecule type" value="Genomic_DNA"/>
</dbReference>
<dbReference type="Pfam" id="PF13508">
    <property type="entry name" value="Acetyltransf_7"/>
    <property type="match status" value="1"/>
</dbReference>
<sequence length="132" mass="15332">MKHIVLIDKLPDTTQYIKLRKEVGWGALDIEVTRKGISNSCYCLCVECEGSLVGFGRVVGDGATVFYVHDIMVSPKFQKQKIGIRIMEKIMEYIRINCLEKAFVGLIAKDILYNFYKKFGFIYNENNRFYRL</sequence>
<dbReference type="InterPro" id="IPR053144">
    <property type="entry name" value="Acetyltransferase_Butenolide"/>
</dbReference>
<dbReference type="PANTHER" id="PTHR43233">
    <property type="entry name" value="FAMILY N-ACETYLTRANSFERASE, PUTATIVE (AFU_ORTHOLOGUE AFUA_6G03350)-RELATED"/>
    <property type="match status" value="1"/>
</dbReference>
<keyword evidence="3" id="KW-1185">Reference proteome</keyword>
<dbReference type="RefSeq" id="WP_216249701.1">
    <property type="nucleotide sequence ID" value="NZ_JAZHFS010000004.1"/>
</dbReference>
<dbReference type="InterPro" id="IPR000182">
    <property type="entry name" value="GNAT_dom"/>
</dbReference>
<name>A0ABU7UM04_9CLOT</name>
<protein>
    <submittedName>
        <fullName evidence="2">GNAT family N-acetyltransferase</fullName>
    </submittedName>
</protein>
<dbReference type="CDD" id="cd04301">
    <property type="entry name" value="NAT_SF"/>
    <property type="match status" value="1"/>
</dbReference>
<dbReference type="PROSITE" id="PS51186">
    <property type="entry name" value="GNAT"/>
    <property type="match status" value="1"/>
</dbReference>
<evidence type="ECO:0000259" key="1">
    <source>
        <dbReference type="PROSITE" id="PS51186"/>
    </source>
</evidence>